<accession>A0A369CDV8</accession>
<reference evidence="1 2" key="1">
    <citation type="submission" date="2018-07" db="EMBL/GenBank/DDBJ databases">
        <title>Genomic Encyclopedia of Type Strains, Phase IV (KMG-IV): sequencing the most valuable type-strain genomes for metagenomic binning, comparative biology and taxonomic classification.</title>
        <authorList>
            <person name="Goeker M."/>
        </authorList>
    </citation>
    <scope>NUCLEOTIDE SEQUENCE [LARGE SCALE GENOMIC DNA]</scope>
    <source>
        <strain evidence="1 2">DSM 26407</strain>
    </source>
</reference>
<dbReference type="InterPro" id="IPR005358">
    <property type="entry name" value="Puta_zinc/iron-chelating_dom"/>
</dbReference>
<dbReference type="PANTHER" id="PTHR35866">
    <property type="entry name" value="PUTATIVE-RELATED"/>
    <property type="match status" value="1"/>
</dbReference>
<keyword evidence="2" id="KW-1185">Reference proteome</keyword>
<evidence type="ECO:0000313" key="1">
    <source>
        <dbReference type="EMBL" id="RCX30787.1"/>
    </source>
</evidence>
<protein>
    <submittedName>
        <fullName evidence="1">Uncharacterized protein</fullName>
    </submittedName>
</protein>
<dbReference type="PANTHER" id="PTHR35866:SF1">
    <property type="entry name" value="YKGJ FAMILY CYSTEINE CLUSTER PROTEIN"/>
    <property type="match status" value="1"/>
</dbReference>
<sequence>MAKRTSSLYTQPFHRRETLRFECTGCGACCTGTEESHVFLEPGEAEAIRHHLGLSTAWFRRRYLARTGEEETVLAWGAEPGRCVFLGADGRCRIYPVRPLQCRTYPFWPEVVATRKAWEQEARRCEGIGRGAPVPLARIEAELERQR</sequence>
<dbReference type="Pfam" id="PF03692">
    <property type="entry name" value="CxxCxxCC"/>
    <property type="match status" value="1"/>
</dbReference>
<dbReference type="AlphaFoldDB" id="A0A369CDV8"/>
<dbReference type="OrthoDB" id="71604at2"/>
<dbReference type="EMBL" id="QPJY01000004">
    <property type="protein sequence ID" value="RCX30787.1"/>
    <property type="molecule type" value="Genomic_DNA"/>
</dbReference>
<gene>
    <name evidence="1" type="ORF">DFQ59_104225</name>
</gene>
<comment type="caution">
    <text evidence="1">The sequence shown here is derived from an EMBL/GenBank/DDBJ whole genome shotgun (WGS) entry which is preliminary data.</text>
</comment>
<organism evidence="1 2">
    <name type="scientific">Thioalbus denitrificans</name>
    <dbReference type="NCBI Taxonomy" id="547122"/>
    <lineage>
        <taxon>Bacteria</taxon>
        <taxon>Pseudomonadati</taxon>
        <taxon>Pseudomonadota</taxon>
        <taxon>Gammaproteobacteria</taxon>
        <taxon>Chromatiales</taxon>
        <taxon>Ectothiorhodospiraceae</taxon>
        <taxon>Thioalbus</taxon>
    </lineage>
</organism>
<dbReference type="RefSeq" id="WP_114279763.1">
    <property type="nucleotide sequence ID" value="NZ_QPJY01000004.1"/>
</dbReference>
<proteinExistence type="predicted"/>
<evidence type="ECO:0000313" key="2">
    <source>
        <dbReference type="Proteomes" id="UP000252707"/>
    </source>
</evidence>
<dbReference type="Proteomes" id="UP000252707">
    <property type="component" value="Unassembled WGS sequence"/>
</dbReference>
<name>A0A369CDV8_9GAMM</name>